<dbReference type="KEGG" id="see:SNSL254_A4536"/>
<organism evidence="1 2">
    <name type="scientific">Salmonella newport (strain SL254)</name>
    <dbReference type="NCBI Taxonomy" id="423368"/>
    <lineage>
        <taxon>Bacteria</taxon>
        <taxon>Pseudomonadati</taxon>
        <taxon>Pseudomonadota</taxon>
        <taxon>Gammaproteobacteria</taxon>
        <taxon>Enterobacterales</taxon>
        <taxon>Enterobacteriaceae</taxon>
        <taxon>Salmonella</taxon>
    </lineage>
</organism>
<reference evidence="1 2" key="1">
    <citation type="journal article" date="2011" name="J. Bacteriol.">
        <title>Comparative genomics of 28 Salmonella enterica isolates: evidence for CRISPR-mediated adaptive sublineage evolution.</title>
        <authorList>
            <person name="Fricke W.F."/>
            <person name="Mammel M.K."/>
            <person name="McDermott P.F."/>
            <person name="Tartera C."/>
            <person name="White D.G."/>
            <person name="Leclerc J.E."/>
            <person name="Ravel J."/>
            <person name="Cebula T.A."/>
        </authorList>
    </citation>
    <scope>NUCLEOTIDE SEQUENCE [LARGE SCALE GENOMIC DNA]</scope>
    <source>
        <strain evidence="1 2">SL254</strain>
    </source>
</reference>
<sequence>MQLRNVTRYYPEHMPFGENIQYFIDENGLDFYNSIDTFKLKYKLCIHPDTKVIHSVSENISTLYPAGFDIVESDSLPYDDIISGKYQFVDNKIIPRTYNEVELTQITNAEKSKKLKLANEKIRPLQDAVDLGIATDEEIQKLGAWKRYRVEINRIDTSNLLDISWPLPPDV</sequence>
<name>A0A0H3BU27_SALNS</name>
<dbReference type="InterPro" id="IPR051220">
    <property type="entry name" value="TFA_Chaperone"/>
</dbReference>
<dbReference type="InterPro" id="IPR003458">
    <property type="entry name" value="Phage_T4_Gp38_tail_assem"/>
</dbReference>
<dbReference type="EMBL" id="CP001113">
    <property type="protein sequence ID" value="ACF64527.1"/>
    <property type="molecule type" value="Genomic_DNA"/>
</dbReference>
<proteinExistence type="predicted"/>
<dbReference type="PANTHER" id="PTHR34413">
    <property type="entry name" value="PROPHAGE TAIL FIBER ASSEMBLY PROTEIN HOMOLOG TFAE-RELATED-RELATED"/>
    <property type="match status" value="1"/>
</dbReference>
<evidence type="ECO:0000313" key="1">
    <source>
        <dbReference type="EMBL" id="ACF64527.1"/>
    </source>
</evidence>
<accession>A0A0H3BU27</accession>
<dbReference type="RefSeq" id="WP_001177098.1">
    <property type="nucleotide sequence ID" value="NC_011080.1"/>
</dbReference>
<protein>
    <submittedName>
        <fullName evidence="1">Tail assembly chaperone gp38</fullName>
    </submittedName>
</protein>
<gene>
    <name evidence="1" type="ordered locus">SNSL254_A4536</name>
</gene>
<dbReference type="Pfam" id="PF02413">
    <property type="entry name" value="Caudo_TAP"/>
    <property type="match status" value="1"/>
</dbReference>
<dbReference type="Proteomes" id="UP000008824">
    <property type="component" value="Chromosome"/>
</dbReference>
<dbReference type="HOGENOM" id="CLU_094206_1_0_6"/>
<dbReference type="PANTHER" id="PTHR34413:SF2">
    <property type="entry name" value="PROPHAGE TAIL FIBER ASSEMBLY PROTEIN HOMOLOG TFAE-RELATED"/>
    <property type="match status" value="1"/>
</dbReference>
<evidence type="ECO:0000313" key="2">
    <source>
        <dbReference type="Proteomes" id="UP000008824"/>
    </source>
</evidence>
<dbReference type="AlphaFoldDB" id="A0A0H3BU27"/>